<dbReference type="Pfam" id="PF03098">
    <property type="entry name" value="An_peroxidase"/>
    <property type="match status" value="2"/>
</dbReference>
<dbReference type="Gene3D" id="1.10.640.10">
    <property type="entry name" value="Haem peroxidase domain superfamily, animal type"/>
    <property type="match status" value="1"/>
</dbReference>
<keyword evidence="7" id="KW-1185">Reference proteome</keyword>
<evidence type="ECO:0000256" key="4">
    <source>
        <dbReference type="SAM" id="MobiDB-lite"/>
    </source>
</evidence>
<feature type="chain" id="PRO_5038667528" description="Peroxidase" evidence="5">
    <location>
        <begin position="31"/>
        <end position="632"/>
    </location>
</feature>
<dbReference type="InterPro" id="IPR010255">
    <property type="entry name" value="Haem_peroxidase_sf"/>
</dbReference>
<dbReference type="GO" id="GO:0020037">
    <property type="term" value="F:heme binding"/>
    <property type="evidence" value="ECO:0007669"/>
    <property type="project" value="InterPro"/>
</dbReference>
<evidence type="ECO:0000313" key="7">
    <source>
        <dbReference type="Proteomes" id="UP000542674"/>
    </source>
</evidence>
<comment type="subcellular location">
    <subcellularLocation>
        <location evidence="1">Secreted</location>
    </subcellularLocation>
</comment>
<dbReference type="SUPFAM" id="SSF48113">
    <property type="entry name" value="Heme-dependent peroxidases"/>
    <property type="match status" value="1"/>
</dbReference>
<evidence type="ECO:0000256" key="1">
    <source>
        <dbReference type="ARBA" id="ARBA00004613"/>
    </source>
</evidence>
<evidence type="ECO:0000256" key="5">
    <source>
        <dbReference type="SAM" id="SignalP"/>
    </source>
</evidence>
<keyword evidence="2" id="KW-0964">Secreted</keyword>
<name>A0A7W7T680_9PSEU</name>
<sequence>MTTALRKRTPPMVLVAVVAAQLLATTAATAAAAHGPRDFEVQSYDGSGNNRAHPEWGRAGEAYPRVAPAHYADGIGAQVAGPAPRRVSNRVFDSRGQNLFSPRGVSQWSTAWGQFVDHTFGLRANSAERGTVRFDPADPLERFTSDLPTMPFSRSTVVPGTGVTTPRQQPNTLGSYLDAYAVYGADPARLEWMREGPVDGDPTNNGARLLLPADMLPRRDARGDTTTAPGMDTALGATARLAVAGDIRANENIALLAVQTLFAREHNRIVARLPEALGEETRFQLARRVVIATQQWITYQEFLPSLGVRLKPYQGYRPTVDAGIGNEFATVGYRAHSMVADEITVTTEATRYPAEVRETLRAQGVRITDLADGRLELTVPPSIIIFNPDLLDRLQLGPVLQGLGARPQARNDELIGDVVRSVELRSPDCPPTCLKAVLDIAAFDIERSRDHGMPSYNDLRRAYGLTPKPTFRAITGEATESFPTDPELTPGAEIDDPNSLDFVKLYDARGATLEPGTEAAKTSAVRGVRRTTTAARLKALYNGDMSTVDAFAGMMSEPPVPGTEFGELQLAIWKRQFEALRDGNRFHYQNDPVLSLLNQRYGIDYRQSLTTLIAKNTDIPRNHLPQNPFFTH</sequence>
<evidence type="ECO:0000256" key="2">
    <source>
        <dbReference type="ARBA" id="ARBA00022525"/>
    </source>
</evidence>
<dbReference type="AlphaFoldDB" id="A0A7W7T680"/>
<dbReference type="GO" id="GO:0005576">
    <property type="term" value="C:extracellular region"/>
    <property type="evidence" value="ECO:0007669"/>
    <property type="project" value="UniProtKB-SubCell"/>
</dbReference>
<reference evidence="6 7" key="1">
    <citation type="submission" date="2020-08" db="EMBL/GenBank/DDBJ databases">
        <title>Sequencing the genomes of 1000 actinobacteria strains.</title>
        <authorList>
            <person name="Klenk H.-P."/>
        </authorList>
    </citation>
    <scope>NUCLEOTIDE SEQUENCE [LARGE SCALE GENOMIC DNA]</scope>
    <source>
        <strain evidence="6 7">DSM 45084</strain>
    </source>
</reference>
<dbReference type="PROSITE" id="PS50292">
    <property type="entry name" value="PEROXIDASE_3"/>
    <property type="match status" value="1"/>
</dbReference>
<dbReference type="Proteomes" id="UP000542674">
    <property type="component" value="Unassembled WGS sequence"/>
</dbReference>
<feature type="compositionally biased region" description="Low complexity" evidence="4">
    <location>
        <begin position="156"/>
        <end position="166"/>
    </location>
</feature>
<dbReference type="GO" id="GO:0006979">
    <property type="term" value="P:response to oxidative stress"/>
    <property type="evidence" value="ECO:0007669"/>
    <property type="project" value="InterPro"/>
</dbReference>
<organism evidence="6 7">
    <name type="scientific">Saccharothrix violaceirubra</name>
    <dbReference type="NCBI Taxonomy" id="413306"/>
    <lineage>
        <taxon>Bacteria</taxon>
        <taxon>Bacillati</taxon>
        <taxon>Actinomycetota</taxon>
        <taxon>Actinomycetes</taxon>
        <taxon>Pseudonocardiales</taxon>
        <taxon>Pseudonocardiaceae</taxon>
        <taxon>Saccharothrix</taxon>
    </lineage>
</organism>
<evidence type="ECO:0000256" key="3">
    <source>
        <dbReference type="ARBA" id="ARBA00023180"/>
    </source>
</evidence>
<dbReference type="PANTHER" id="PTHR11475">
    <property type="entry name" value="OXIDASE/PEROXIDASE"/>
    <property type="match status" value="1"/>
</dbReference>
<protein>
    <recommendedName>
        <fullName evidence="8">Peroxidase</fullName>
    </recommendedName>
</protein>
<dbReference type="PANTHER" id="PTHR11475:SF4">
    <property type="entry name" value="CHORION PEROXIDASE"/>
    <property type="match status" value="1"/>
</dbReference>
<evidence type="ECO:0008006" key="8">
    <source>
        <dbReference type="Google" id="ProtNLM"/>
    </source>
</evidence>
<evidence type="ECO:0000313" key="6">
    <source>
        <dbReference type="EMBL" id="MBB4967326.1"/>
    </source>
</evidence>
<keyword evidence="5" id="KW-0732">Signal</keyword>
<dbReference type="EMBL" id="JACHJS010000001">
    <property type="protein sequence ID" value="MBB4967326.1"/>
    <property type="molecule type" value="Genomic_DNA"/>
</dbReference>
<dbReference type="InterPro" id="IPR037120">
    <property type="entry name" value="Haem_peroxidase_sf_animal"/>
</dbReference>
<dbReference type="InterPro" id="IPR019791">
    <property type="entry name" value="Haem_peroxidase_animal"/>
</dbReference>
<feature type="signal peptide" evidence="5">
    <location>
        <begin position="1"/>
        <end position="30"/>
    </location>
</feature>
<dbReference type="GO" id="GO:0004601">
    <property type="term" value="F:peroxidase activity"/>
    <property type="evidence" value="ECO:0007669"/>
    <property type="project" value="InterPro"/>
</dbReference>
<accession>A0A7W7T680</accession>
<keyword evidence="3" id="KW-0325">Glycoprotein</keyword>
<comment type="caution">
    <text evidence="6">The sequence shown here is derived from an EMBL/GenBank/DDBJ whole genome shotgun (WGS) entry which is preliminary data.</text>
</comment>
<proteinExistence type="predicted"/>
<gene>
    <name evidence="6" type="ORF">F4559_004685</name>
</gene>
<feature type="region of interest" description="Disordered" evidence="4">
    <location>
        <begin position="142"/>
        <end position="171"/>
    </location>
</feature>
<dbReference type="RefSeq" id="WP_184671943.1">
    <property type="nucleotide sequence ID" value="NZ_BAABAI010000009.1"/>
</dbReference>